<evidence type="ECO:0000313" key="4">
    <source>
        <dbReference type="Proteomes" id="UP000300142"/>
    </source>
</evidence>
<keyword evidence="1" id="KW-0175">Coiled coil</keyword>
<dbReference type="RefSeq" id="WP_137668691.1">
    <property type="nucleotide sequence ID" value="NZ_BJCE01000192.1"/>
</dbReference>
<feature type="transmembrane region" description="Helical" evidence="2">
    <location>
        <begin position="697"/>
        <end position="718"/>
    </location>
</feature>
<feature type="transmembrane region" description="Helical" evidence="2">
    <location>
        <begin position="101"/>
        <end position="120"/>
    </location>
</feature>
<feature type="transmembrane region" description="Helical" evidence="2">
    <location>
        <begin position="536"/>
        <end position="559"/>
    </location>
</feature>
<feature type="transmembrane region" description="Helical" evidence="2">
    <location>
        <begin position="452"/>
        <end position="473"/>
    </location>
</feature>
<feature type="transmembrane region" description="Helical" evidence="2">
    <location>
        <begin position="627"/>
        <end position="648"/>
    </location>
</feature>
<feature type="transmembrane region" description="Helical" evidence="2">
    <location>
        <begin position="64"/>
        <end position="89"/>
    </location>
</feature>
<dbReference type="EMBL" id="BJCE01000192">
    <property type="protein sequence ID" value="GCL38971.1"/>
    <property type="molecule type" value="Genomic_DNA"/>
</dbReference>
<dbReference type="Proteomes" id="UP000300142">
    <property type="component" value="Unassembled WGS sequence"/>
</dbReference>
<feature type="coiled-coil region" evidence="1">
    <location>
        <begin position="165"/>
        <end position="192"/>
    </location>
</feature>
<feature type="transmembrane region" description="Helical" evidence="2">
    <location>
        <begin position="579"/>
        <end position="606"/>
    </location>
</feature>
<comment type="caution">
    <text evidence="3">The sequence shown here is derived from an EMBL/GenBank/DDBJ whole genome shotgun (WGS) entry which is preliminary data.</text>
</comment>
<feature type="transmembrane region" description="Helical" evidence="2">
    <location>
        <begin position="126"/>
        <end position="142"/>
    </location>
</feature>
<keyword evidence="2" id="KW-0472">Membrane</keyword>
<feature type="transmembrane region" description="Helical" evidence="2">
    <location>
        <begin position="21"/>
        <end position="44"/>
    </location>
</feature>
<dbReference type="AlphaFoldDB" id="A0A480A708"/>
<name>A0A480A708_9CYAN</name>
<feature type="transmembrane region" description="Helical" evidence="2">
    <location>
        <begin position="654"/>
        <end position="676"/>
    </location>
</feature>
<dbReference type="SUPFAM" id="SSF81665">
    <property type="entry name" value="Calcium ATPase, transmembrane domain M"/>
    <property type="match status" value="1"/>
</dbReference>
<dbReference type="InterPro" id="IPR023298">
    <property type="entry name" value="ATPase_P-typ_TM_dom_sf"/>
</dbReference>
<keyword evidence="2" id="KW-1133">Transmembrane helix</keyword>
<evidence type="ECO:0000256" key="1">
    <source>
        <dbReference type="SAM" id="Coils"/>
    </source>
</evidence>
<organism evidence="3 4">
    <name type="scientific">Sphaerospermopsis reniformis</name>
    <dbReference type="NCBI Taxonomy" id="531300"/>
    <lineage>
        <taxon>Bacteria</taxon>
        <taxon>Bacillati</taxon>
        <taxon>Cyanobacteriota</taxon>
        <taxon>Cyanophyceae</taxon>
        <taxon>Nostocales</taxon>
        <taxon>Aphanizomenonaceae</taxon>
        <taxon>Sphaerospermopsis</taxon>
    </lineage>
</organism>
<feature type="transmembrane region" description="Helical" evidence="2">
    <location>
        <begin position="424"/>
        <end position="446"/>
    </location>
</feature>
<gene>
    <name evidence="3" type="ORF">SR1949_40910</name>
</gene>
<keyword evidence="2" id="KW-0812">Transmembrane</keyword>
<sequence length="753" mass="87497">MQKENKKISLLDIEFWVDYSISRFILTVPALTLCLVVAILSIGINDIVGVVFNRFPVSTASSVQSFFAFLRSNIPIIRVALVIPLLLFVNPKFRELTPTEITIASLVAIGGGYFLDLLPVETANGLIPSAFLLLWCVAWGIIQYDYQQKYNKELEIREYWTKKRIQELNKQYEDLQAAEDSIANDLASLQHKYNLAIIKEKELSILFIPSFGQLISRIRNRNISNELLYVPSFFPAEIETQLEMVGKIYEESPTEIEEELLNEYRNSRTSSSYRYSEYRTSSLFSLEEKEFKEEIKRQLERIKKINSSSQSEIEKILREQYENLSFSHILDFLNEESSKLDINSPYIKVLHFKKKLPEKLRIKLRDKTQIQSFPVDKLMELWFKKMKNQEDIALKYKLRIFLNSSTFKIPFDIRKITLKSSRDTLRFLFVISLQASIFYVVNFWISSRIKDYYHYFLVGSLVVYLGVMVFHIIHRCLVETPVLSVIERMSDFAFNGLKWLDTPFEYAMFVNNLIAEKVILFTERKYTVSLRSRNPLVLISLAVADISITTILLTIRILISSLRIVLNFLCFLFCQGRIILTTIVISLISIIVFIFYSIMPFCGLVWNVFVEISISLESNLRRRYLQWVLLIIWGLSINTLAGLTAIRISGTYPWISSITFVTLIVSYLVFMFYGTLANHRTIEEEWKDIDEPLSKRLAWSVLCFVFISWVLIGIDRIFQINYFNPQPDLVVGTIILLALTIIVFIAALVSGSK</sequence>
<accession>A0A480A708</accession>
<evidence type="ECO:0000256" key="2">
    <source>
        <dbReference type="SAM" id="Phobius"/>
    </source>
</evidence>
<proteinExistence type="predicted"/>
<evidence type="ECO:0000313" key="3">
    <source>
        <dbReference type="EMBL" id="GCL38971.1"/>
    </source>
</evidence>
<feature type="transmembrane region" description="Helical" evidence="2">
    <location>
        <begin position="730"/>
        <end position="749"/>
    </location>
</feature>
<protein>
    <submittedName>
        <fullName evidence="3">Uncharacterized protein</fullName>
    </submittedName>
</protein>
<keyword evidence="4" id="KW-1185">Reference proteome</keyword>
<reference evidence="4" key="1">
    <citation type="submission" date="2019-02" db="EMBL/GenBank/DDBJ databases">
        <title>Draft genome sequence of Sphaerospermopsis reniformis NIES-1949.</title>
        <authorList>
            <person name="Yamaguchi H."/>
            <person name="Suzuki S."/>
            <person name="Kawachi M."/>
        </authorList>
    </citation>
    <scope>NUCLEOTIDE SEQUENCE [LARGE SCALE GENOMIC DNA]</scope>
    <source>
        <strain evidence="4">NIES-1949</strain>
    </source>
</reference>